<name>A0A8J5CGE2_CHIOP</name>
<proteinExistence type="predicted"/>
<gene>
    <name evidence="1" type="ORF">GWK47_018587</name>
</gene>
<evidence type="ECO:0000313" key="1">
    <source>
        <dbReference type="EMBL" id="KAG0712381.1"/>
    </source>
</evidence>
<dbReference type="AlphaFoldDB" id="A0A8J5CGE2"/>
<keyword evidence="2" id="KW-1185">Reference proteome</keyword>
<organism evidence="1 2">
    <name type="scientific">Chionoecetes opilio</name>
    <name type="common">Atlantic snow crab</name>
    <name type="synonym">Cancer opilio</name>
    <dbReference type="NCBI Taxonomy" id="41210"/>
    <lineage>
        <taxon>Eukaryota</taxon>
        <taxon>Metazoa</taxon>
        <taxon>Ecdysozoa</taxon>
        <taxon>Arthropoda</taxon>
        <taxon>Crustacea</taxon>
        <taxon>Multicrustacea</taxon>
        <taxon>Malacostraca</taxon>
        <taxon>Eumalacostraca</taxon>
        <taxon>Eucarida</taxon>
        <taxon>Decapoda</taxon>
        <taxon>Pleocyemata</taxon>
        <taxon>Brachyura</taxon>
        <taxon>Eubrachyura</taxon>
        <taxon>Majoidea</taxon>
        <taxon>Majidae</taxon>
        <taxon>Chionoecetes</taxon>
    </lineage>
</organism>
<dbReference type="OrthoDB" id="5949854at2759"/>
<dbReference type="Proteomes" id="UP000770661">
    <property type="component" value="Unassembled WGS sequence"/>
</dbReference>
<accession>A0A8J5CGE2</accession>
<dbReference type="EMBL" id="JACEEZ010022469">
    <property type="protein sequence ID" value="KAG0712381.1"/>
    <property type="molecule type" value="Genomic_DNA"/>
</dbReference>
<protein>
    <submittedName>
        <fullName evidence="1">Uncharacterized protein</fullName>
    </submittedName>
</protein>
<comment type="caution">
    <text evidence="1">The sequence shown here is derived from an EMBL/GenBank/DDBJ whole genome shotgun (WGS) entry which is preliminary data.</text>
</comment>
<evidence type="ECO:0000313" key="2">
    <source>
        <dbReference type="Proteomes" id="UP000770661"/>
    </source>
</evidence>
<reference evidence="1" key="1">
    <citation type="submission" date="2020-07" db="EMBL/GenBank/DDBJ databases">
        <title>The High-quality genome of the commercially important snow crab, Chionoecetes opilio.</title>
        <authorList>
            <person name="Jeong J.-H."/>
            <person name="Ryu S."/>
        </authorList>
    </citation>
    <scope>NUCLEOTIDE SEQUENCE</scope>
    <source>
        <strain evidence="1">MADBK_172401_WGS</strain>
        <tissue evidence="1">Digestive gland</tissue>
    </source>
</reference>
<sequence length="193" mass="21321">MVVFSSLPCDQFLGLICWADRSLMAVGLGTRFSRIFQSLAKVIGNKGFQNLMVLNLKETGDKWRSTRGGKPFVYTPTATASVLASRQPCARADHSASFPSGDPKTLKVLLSHELTPGYHCHWRTGQDAYALRIKLRREDLGGWSSSSSQGSDVEQLQSSHEEADTRIILHAKAAYRDGYERVIGLVQGGHVVW</sequence>